<dbReference type="AlphaFoldDB" id="A0A843USQ5"/>
<name>A0A843USQ5_COLES</name>
<dbReference type="EMBL" id="NMUH01000829">
    <property type="protein sequence ID" value="MQL85456.1"/>
    <property type="molecule type" value="Genomic_DNA"/>
</dbReference>
<proteinExistence type="predicted"/>
<accession>A0A843USQ5</accession>
<evidence type="ECO:0000313" key="1">
    <source>
        <dbReference type="EMBL" id="MQL85456.1"/>
    </source>
</evidence>
<comment type="caution">
    <text evidence="1">The sequence shown here is derived from an EMBL/GenBank/DDBJ whole genome shotgun (WGS) entry which is preliminary data.</text>
</comment>
<evidence type="ECO:0000313" key="2">
    <source>
        <dbReference type="Proteomes" id="UP000652761"/>
    </source>
</evidence>
<organism evidence="1 2">
    <name type="scientific">Colocasia esculenta</name>
    <name type="common">Wild taro</name>
    <name type="synonym">Arum esculentum</name>
    <dbReference type="NCBI Taxonomy" id="4460"/>
    <lineage>
        <taxon>Eukaryota</taxon>
        <taxon>Viridiplantae</taxon>
        <taxon>Streptophyta</taxon>
        <taxon>Embryophyta</taxon>
        <taxon>Tracheophyta</taxon>
        <taxon>Spermatophyta</taxon>
        <taxon>Magnoliopsida</taxon>
        <taxon>Liliopsida</taxon>
        <taxon>Araceae</taxon>
        <taxon>Aroideae</taxon>
        <taxon>Colocasieae</taxon>
        <taxon>Colocasia</taxon>
    </lineage>
</organism>
<sequence length="46" mass="5291">MNLSFIRLDVIEDGSQEDGKSWTPNCAPWNLEFFAKASPIILIYLF</sequence>
<keyword evidence="2" id="KW-1185">Reference proteome</keyword>
<reference evidence="1" key="1">
    <citation type="submission" date="2017-07" db="EMBL/GenBank/DDBJ databases">
        <title>Taro Niue Genome Assembly and Annotation.</title>
        <authorList>
            <person name="Atibalentja N."/>
            <person name="Keating K."/>
            <person name="Fields C.J."/>
        </authorList>
    </citation>
    <scope>NUCLEOTIDE SEQUENCE</scope>
    <source>
        <strain evidence="1">Niue_2</strain>
        <tissue evidence="1">Leaf</tissue>
    </source>
</reference>
<protein>
    <submittedName>
        <fullName evidence="1">Uncharacterized protein</fullName>
    </submittedName>
</protein>
<gene>
    <name evidence="1" type="ORF">Taro_017972</name>
</gene>
<dbReference type="Proteomes" id="UP000652761">
    <property type="component" value="Unassembled WGS sequence"/>
</dbReference>